<dbReference type="STRING" id="1079859.SAMN04515674_107213"/>
<sequence length="129" mass="15238">MYICGKFQNMLRILIFSVFVGIVLFTAPMLGLGQYVHAEKWFILTFFVAVSYLNHLLMQMGFANDREKFVPFYMASIGFRLILSVCFIGTFIYLKTPDIYTFIADFFVLYLFYTGFEIYGLYRNLRHFS</sequence>
<dbReference type="Proteomes" id="UP000199306">
    <property type="component" value="Unassembled WGS sequence"/>
</dbReference>
<evidence type="ECO:0000313" key="2">
    <source>
        <dbReference type="EMBL" id="SFP95236.1"/>
    </source>
</evidence>
<organism evidence="2 3">
    <name type="scientific">Pseudarcicella hirudinis</name>
    <dbReference type="NCBI Taxonomy" id="1079859"/>
    <lineage>
        <taxon>Bacteria</taxon>
        <taxon>Pseudomonadati</taxon>
        <taxon>Bacteroidota</taxon>
        <taxon>Cytophagia</taxon>
        <taxon>Cytophagales</taxon>
        <taxon>Flectobacillaceae</taxon>
        <taxon>Pseudarcicella</taxon>
    </lineage>
</organism>
<evidence type="ECO:0008006" key="4">
    <source>
        <dbReference type="Google" id="ProtNLM"/>
    </source>
</evidence>
<feature type="transmembrane region" description="Helical" evidence="1">
    <location>
        <begin position="99"/>
        <end position="122"/>
    </location>
</feature>
<feature type="transmembrane region" description="Helical" evidence="1">
    <location>
        <begin position="70"/>
        <end position="93"/>
    </location>
</feature>
<gene>
    <name evidence="2" type="ORF">SAMN04515674_107213</name>
</gene>
<dbReference type="AlphaFoldDB" id="A0A1I5UKW7"/>
<keyword evidence="1" id="KW-0812">Transmembrane</keyword>
<accession>A0A1I5UKW7</accession>
<dbReference type="EMBL" id="FOXH01000007">
    <property type="protein sequence ID" value="SFP95236.1"/>
    <property type="molecule type" value="Genomic_DNA"/>
</dbReference>
<reference evidence="2 3" key="1">
    <citation type="submission" date="2016-10" db="EMBL/GenBank/DDBJ databases">
        <authorList>
            <person name="de Groot N.N."/>
        </authorList>
    </citation>
    <scope>NUCLEOTIDE SEQUENCE [LARGE SCALE GENOMIC DNA]</scope>
    <source>
        <strain evidence="3">E92,LMG 26720,CCM 7988</strain>
    </source>
</reference>
<protein>
    <recommendedName>
        <fullName evidence="4">ATP synthase I chain</fullName>
    </recommendedName>
</protein>
<evidence type="ECO:0000313" key="3">
    <source>
        <dbReference type="Proteomes" id="UP000199306"/>
    </source>
</evidence>
<evidence type="ECO:0000256" key="1">
    <source>
        <dbReference type="SAM" id="Phobius"/>
    </source>
</evidence>
<feature type="transmembrane region" description="Helical" evidence="1">
    <location>
        <begin position="41"/>
        <end position="58"/>
    </location>
</feature>
<proteinExistence type="predicted"/>
<feature type="transmembrane region" description="Helical" evidence="1">
    <location>
        <begin position="12"/>
        <end position="35"/>
    </location>
</feature>
<keyword evidence="1" id="KW-1133">Transmembrane helix</keyword>
<name>A0A1I5UKW7_9BACT</name>
<keyword evidence="1" id="KW-0472">Membrane</keyword>
<keyword evidence="3" id="KW-1185">Reference proteome</keyword>